<feature type="region of interest" description="Disordered" evidence="1">
    <location>
        <begin position="127"/>
        <end position="197"/>
    </location>
</feature>
<dbReference type="Proteomes" id="UP000031516">
    <property type="component" value="Unassembled WGS sequence"/>
</dbReference>
<dbReference type="OrthoDB" id="690068at2759"/>
<dbReference type="InterPro" id="IPR011598">
    <property type="entry name" value="bHLH_dom"/>
</dbReference>
<feature type="domain" description="BHLH" evidence="2">
    <location>
        <begin position="9"/>
        <end position="75"/>
    </location>
</feature>
<dbReference type="SUPFAM" id="SSF47459">
    <property type="entry name" value="HLH, helix-loop-helix DNA-binding domain"/>
    <property type="match status" value="1"/>
</dbReference>
<comment type="caution">
    <text evidence="3">The sequence shown here is derived from an EMBL/GenBank/DDBJ whole genome shotgun (WGS) entry which is preliminary data.</text>
</comment>
<dbReference type="GO" id="GO:0046983">
    <property type="term" value="F:protein dimerization activity"/>
    <property type="evidence" value="ECO:0007669"/>
    <property type="project" value="InterPro"/>
</dbReference>
<feature type="compositionally biased region" description="Basic and acidic residues" evidence="1">
    <location>
        <begin position="37"/>
        <end position="46"/>
    </location>
</feature>
<accession>A0A0A8LCU8</accession>
<gene>
    <name evidence="3" type="ORF">KLDO_g4302</name>
</gene>
<reference evidence="3 4" key="1">
    <citation type="submission" date="2014-03" db="EMBL/GenBank/DDBJ databases">
        <title>The genome of Kluyveromyces dobzhanskii.</title>
        <authorList>
            <person name="Nystedt B."/>
            <person name="Astrom S."/>
        </authorList>
    </citation>
    <scope>NUCLEOTIDE SEQUENCE [LARGE SCALE GENOMIC DNA]</scope>
    <source>
        <strain evidence="3 4">CBS 2104</strain>
    </source>
</reference>
<sequence>MNDDDGTKRGNINELIQQFLNIIPEEFFEEYYRKNSDPKIKDEPVSKCKGTSANANKPTKGQILTQAVEYVNSLQAQVDLKNREEVELILKVKELCKETGSIVNDLNLDNTSAELALSRIGVGPLAGMSDQPSKAPKEQGRSFSGTPGATASPASSAAIQGTGAGAIAPAPVPAPTHKDHPQYRFEYGGYSEYNNEP</sequence>
<keyword evidence="4" id="KW-1185">Reference proteome</keyword>
<evidence type="ECO:0000259" key="2">
    <source>
        <dbReference type="Pfam" id="PF00010"/>
    </source>
</evidence>
<protein>
    <submittedName>
        <fullName evidence="3">WGS project CCBQ000000000 data, contig 00010</fullName>
    </submittedName>
</protein>
<feature type="region of interest" description="Disordered" evidence="1">
    <location>
        <begin position="37"/>
        <end position="56"/>
    </location>
</feature>
<name>A0A0A8LCU8_9SACH</name>
<evidence type="ECO:0000313" key="3">
    <source>
        <dbReference type="EMBL" id="CDO96082.1"/>
    </source>
</evidence>
<feature type="compositionally biased region" description="Low complexity" evidence="1">
    <location>
        <begin position="144"/>
        <end position="169"/>
    </location>
</feature>
<dbReference type="EMBL" id="CCBQ010000046">
    <property type="protein sequence ID" value="CDO96082.1"/>
    <property type="molecule type" value="Genomic_DNA"/>
</dbReference>
<dbReference type="AlphaFoldDB" id="A0A0A8LCU8"/>
<dbReference type="InterPro" id="IPR036638">
    <property type="entry name" value="HLH_DNA-bd_sf"/>
</dbReference>
<evidence type="ECO:0000313" key="4">
    <source>
        <dbReference type="Proteomes" id="UP000031516"/>
    </source>
</evidence>
<evidence type="ECO:0000256" key="1">
    <source>
        <dbReference type="SAM" id="MobiDB-lite"/>
    </source>
</evidence>
<dbReference type="Pfam" id="PF00010">
    <property type="entry name" value="HLH"/>
    <property type="match status" value="1"/>
</dbReference>
<proteinExistence type="predicted"/>
<dbReference type="Gene3D" id="4.10.280.10">
    <property type="entry name" value="Helix-loop-helix DNA-binding domain"/>
    <property type="match status" value="1"/>
</dbReference>
<organism evidence="3 4">
    <name type="scientific">Kluyveromyces dobzhanskii CBS 2104</name>
    <dbReference type="NCBI Taxonomy" id="1427455"/>
    <lineage>
        <taxon>Eukaryota</taxon>
        <taxon>Fungi</taxon>
        <taxon>Dikarya</taxon>
        <taxon>Ascomycota</taxon>
        <taxon>Saccharomycotina</taxon>
        <taxon>Saccharomycetes</taxon>
        <taxon>Saccharomycetales</taxon>
        <taxon>Saccharomycetaceae</taxon>
        <taxon>Kluyveromyces</taxon>
    </lineage>
</organism>